<organism evidence="1 2">
    <name type="scientific">Roseimicrobium gellanilyticum</name>
    <dbReference type="NCBI Taxonomy" id="748857"/>
    <lineage>
        <taxon>Bacteria</taxon>
        <taxon>Pseudomonadati</taxon>
        <taxon>Verrucomicrobiota</taxon>
        <taxon>Verrucomicrobiia</taxon>
        <taxon>Verrucomicrobiales</taxon>
        <taxon>Verrucomicrobiaceae</taxon>
        <taxon>Roseimicrobium</taxon>
    </lineage>
</organism>
<evidence type="ECO:0000313" key="1">
    <source>
        <dbReference type="EMBL" id="RBP40565.1"/>
    </source>
</evidence>
<evidence type="ECO:0000313" key="2">
    <source>
        <dbReference type="Proteomes" id="UP000253426"/>
    </source>
</evidence>
<name>A0A366HFH3_9BACT</name>
<accession>A0A366HFH3</accession>
<reference evidence="1 2" key="1">
    <citation type="submission" date="2018-06" db="EMBL/GenBank/DDBJ databases">
        <title>Genomic Encyclopedia of Type Strains, Phase IV (KMG-IV): sequencing the most valuable type-strain genomes for metagenomic binning, comparative biology and taxonomic classification.</title>
        <authorList>
            <person name="Goeker M."/>
        </authorList>
    </citation>
    <scope>NUCLEOTIDE SEQUENCE [LARGE SCALE GENOMIC DNA]</scope>
    <source>
        <strain evidence="1 2">DSM 25532</strain>
    </source>
</reference>
<comment type="caution">
    <text evidence="1">The sequence shown here is derived from an EMBL/GenBank/DDBJ whole genome shotgun (WGS) entry which is preliminary data.</text>
</comment>
<dbReference type="EMBL" id="QNRR01000008">
    <property type="protein sequence ID" value="RBP40565.1"/>
    <property type="molecule type" value="Genomic_DNA"/>
</dbReference>
<sequence length="195" mass="22028">MKVKCMACGVEKDPLKKEVHPYPEDGIVDDPVSPLWMLECQGADWRWVMVCHHCFHKLDPDMWISDRCWRSLNPITPFEKLPKFGEPSICIVEVQIVRHVESHFPGWVEAVLTDAAGQAWSFVDKVPVFTEANLDAQSTYPQPGVMACKWIPEETGEGYPKIWTIDTSTPWGLGVSGGETIFKVFANRVTRIAAL</sequence>
<dbReference type="AlphaFoldDB" id="A0A366HFH3"/>
<dbReference type="RefSeq" id="WP_211325637.1">
    <property type="nucleotide sequence ID" value="NZ_QNRR01000008.1"/>
</dbReference>
<protein>
    <submittedName>
        <fullName evidence="1">Uncharacterized protein</fullName>
    </submittedName>
</protein>
<gene>
    <name evidence="1" type="ORF">DES53_108272</name>
</gene>
<dbReference type="Proteomes" id="UP000253426">
    <property type="component" value="Unassembled WGS sequence"/>
</dbReference>
<keyword evidence="2" id="KW-1185">Reference proteome</keyword>
<proteinExistence type="predicted"/>